<keyword evidence="1" id="KW-0812">Transmembrane</keyword>
<sequence length="49" mass="5449">MEILSSCSFFLSFFCFNLFVFFLPLILSAFLQLIRSVLGGGVSYSTVSV</sequence>
<feature type="transmembrane region" description="Helical" evidence="1">
    <location>
        <begin position="7"/>
        <end position="34"/>
    </location>
</feature>
<reference evidence="2" key="1">
    <citation type="submission" date="2014-09" db="EMBL/GenBank/DDBJ databases">
        <authorList>
            <person name="Magalhaes I.L.F."/>
            <person name="Oliveira U."/>
            <person name="Santos F.R."/>
            <person name="Vidigal T.H.D.A."/>
            <person name="Brescovit A.D."/>
            <person name="Santos A.J."/>
        </authorList>
    </citation>
    <scope>NUCLEOTIDE SEQUENCE</scope>
    <source>
        <tissue evidence="2">Shoot tissue taken approximately 20 cm above the soil surface</tissue>
    </source>
</reference>
<protein>
    <submittedName>
        <fullName evidence="2">Uncharacterized protein</fullName>
    </submittedName>
</protein>
<reference evidence="2" key="2">
    <citation type="journal article" date="2015" name="Data Brief">
        <title>Shoot transcriptome of the giant reed, Arundo donax.</title>
        <authorList>
            <person name="Barrero R.A."/>
            <person name="Guerrero F.D."/>
            <person name="Moolhuijzen P."/>
            <person name="Goolsby J.A."/>
            <person name="Tidwell J."/>
            <person name="Bellgard S.E."/>
            <person name="Bellgard M.I."/>
        </authorList>
    </citation>
    <scope>NUCLEOTIDE SEQUENCE</scope>
    <source>
        <tissue evidence="2">Shoot tissue taken approximately 20 cm above the soil surface</tissue>
    </source>
</reference>
<dbReference type="AlphaFoldDB" id="A0A0A9B0Q3"/>
<organism evidence="2">
    <name type="scientific">Arundo donax</name>
    <name type="common">Giant reed</name>
    <name type="synonym">Donax arundinaceus</name>
    <dbReference type="NCBI Taxonomy" id="35708"/>
    <lineage>
        <taxon>Eukaryota</taxon>
        <taxon>Viridiplantae</taxon>
        <taxon>Streptophyta</taxon>
        <taxon>Embryophyta</taxon>
        <taxon>Tracheophyta</taxon>
        <taxon>Spermatophyta</taxon>
        <taxon>Magnoliopsida</taxon>
        <taxon>Liliopsida</taxon>
        <taxon>Poales</taxon>
        <taxon>Poaceae</taxon>
        <taxon>PACMAD clade</taxon>
        <taxon>Arundinoideae</taxon>
        <taxon>Arundineae</taxon>
        <taxon>Arundo</taxon>
    </lineage>
</organism>
<name>A0A0A9B0Q3_ARUDO</name>
<keyword evidence="1" id="KW-1133">Transmembrane helix</keyword>
<accession>A0A0A9B0Q3</accession>
<evidence type="ECO:0000313" key="2">
    <source>
        <dbReference type="EMBL" id="JAD57554.1"/>
    </source>
</evidence>
<evidence type="ECO:0000256" key="1">
    <source>
        <dbReference type="SAM" id="Phobius"/>
    </source>
</evidence>
<keyword evidence="1" id="KW-0472">Membrane</keyword>
<proteinExistence type="predicted"/>
<dbReference type="EMBL" id="GBRH01240341">
    <property type="protein sequence ID" value="JAD57554.1"/>
    <property type="molecule type" value="Transcribed_RNA"/>
</dbReference>